<evidence type="ECO:0000313" key="2">
    <source>
        <dbReference type="EMBL" id="BAB57078.1"/>
    </source>
</evidence>
<name>A0A0H3JQU2_STAAM</name>
<organism evidence="2 3">
    <name type="scientific">Staphylococcus aureus (strain Mu50 / ATCC 700699)</name>
    <dbReference type="NCBI Taxonomy" id="158878"/>
    <lineage>
        <taxon>Bacteria</taxon>
        <taxon>Bacillati</taxon>
        <taxon>Bacillota</taxon>
        <taxon>Bacilli</taxon>
        <taxon>Bacillales</taxon>
        <taxon>Staphylococcaceae</taxon>
        <taxon>Staphylococcus</taxon>
    </lineage>
</organism>
<dbReference type="KEGG" id="sav:SAV0916"/>
<evidence type="ECO:0000259" key="1">
    <source>
        <dbReference type="Pfam" id="PF13274"/>
    </source>
</evidence>
<dbReference type="RefSeq" id="WP_000221922.1">
    <property type="nucleotide sequence ID" value="NC_002758.2"/>
</dbReference>
<dbReference type="Pfam" id="PF13274">
    <property type="entry name" value="SocA_Panacea"/>
    <property type="match status" value="1"/>
</dbReference>
<protein>
    <recommendedName>
        <fullName evidence="1">Antitoxin SocA-like Panacea domain-containing protein</fullName>
    </recommendedName>
</protein>
<accession>A0A0H3JQU2</accession>
<proteinExistence type="predicted"/>
<dbReference type="AlphaFoldDB" id="A0A0H3JQU2"/>
<sequence>MTYNINTIAKWFVENNITSSENSYDGNLTLNKLIYFADAMNYAINNKKLVDEIPVGFANGPVYQSVYVDHRYRTLESINSDDAEISEETLKLLRIVKFAFGSYTSQYLSELTHEQTPWKNKEKLCKKSFINPQLSFEDLTDDEKFDLIETYNMYGDMNLDNYVIDRIGNNVFVYDINTNLNEDDYMELQQLKNENDSIFIEKIDGEIVYA</sequence>
<dbReference type="InterPro" id="IPR025272">
    <property type="entry name" value="SocA_Panacea"/>
</dbReference>
<gene>
    <name evidence="2" type="ordered locus">SAV0916</name>
</gene>
<dbReference type="Proteomes" id="UP000002481">
    <property type="component" value="Chromosome"/>
</dbReference>
<dbReference type="PhylomeDB" id="A0A0H3JQU2"/>
<dbReference type="HOGENOM" id="CLU_1309476_0_0_9"/>
<reference evidence="2 3" key="1">
    <citation type="journal article" date="2001" name="Lancet">
        <title>Whole genome sequencing of meticillin-resistant Staphylococcus aureus.</title>
        <authorList>
            <person name="Kuroda M."/>
            <person name="Ohta T."/>
            <person name="Uchiyama I."/>
            <person name="Baba T."/>
            <person name="Yuzawa H."/>
            <person name="Kobayashi I."/>
            <person name="Cui L."/>
            <person name="Oguchi A."/>
            <person name="Aoki K."/>
            <person name="Nagai Y."/>
            <person name="Lian J."/>
            <person name="Ito T."/>
            <person name="Kanamori M."/>
            <person name="Matsumaru H."/>
            <person name="Maruyama A."/>
            <person name="Murakami H."/>
            <person name="Hosoyama A."/>
            <person name="Mizutani-Ui Y."/>
            <person name="Takahashi N.K."/>
            <person name="Sawano T."/>
            <person name="Inoue R."/>
            <person name="Kaito C."/>
            <person name="Sekimizu K."/>
            <person name="Hirakawa H."/>
            <person name="Kuhara S."/>
            <person name="Goto S."/>
            <person name="Yabuzaki J."/>
            <person name="Kanehisa M."/>
            <person name="Yamashita A."/>
            <person name="Oshima K."/>
            <person name="Furuya K."/>
            <person name="Yoshino C."/>
            <person name="Shiba T."/>
            <person name="Hattori M."/>
            <person name="Ogasawara N."/>
            <person name="Hayashi H."/>
            <person name="Hiramatsu K."/>
        </authorList>
    </citation>
    <scope>NUCLEOTIDE SEQUENCE [LARGE SCALE GENOMIC DNA]</scope>
    <source>
        <strain evidence="3">Mu50 / ATCC 700699</strain>
    </source>
</reference>
<evidence type="ECO:0000313" key="3">
    <source>
        <dbReference type="Proteomes" id="UP000002481"/>
    </source>
</evidence>
<feature type="domain" description="Antitoxin SocA-like Panacea" evidence="1">
    <location>
        <begin position="30"/>
        <end position="119"/>
    </location>
</feature>
<dbReference type="EMBL" id="BA000017">
    <property type="protein sequence ID" value="BAB57078.1"/>
    <property type="molecule type" value="Genomic_DNA"/>
</dbReference>